<accession>A0A3M7Q8W2</accession>
<sequence>MKAFCDRSVDCVDILRLNKSIFDTNKVVASKFLAVNLGLCVCNFAVFAQISQTSAVGEKKLFRLQNKFLTIRRKQFHNADCV</sequence>
<keyword evidence="2" id="KW-1185">Reference proteome</keyword>
<evidence type="ECO:0000313" key="2">
    <source>
        <dbReference type="Proteomes" id="UP000276133"/>
    </source>
</evidence>
<proteinExistence type="predicted"/>
<protein>
    <submittedName>
        <fullName evidence="1">Uncharacterized protein</fullName>
    </submittedName>
</protein>
<gene>
    <name evidence="1" type="ORF">BpHYR1_033679</name>
</gene>
<organism evidence="1 2">
    <name type="scientific">Brachionus plicatilis</name>
    <name type="common">Marine rotifer</name>
    <name type="synonym">Brachionus muelleri</name>
    <dbReference type="NCBI Taxonomy" id="10195"/>
    <lineage>
        <taxon>Eukaryota</taxon>
        <taxon>Metazoa</taxon>
        <taxon>Spiralia</taxon>
        <taxon>Gnathifera</taxon>
        <taxon>Rotifera</taxon>
        <taxon>Eurotatoria</taxon>
        <taxon>Monogononta</taxon>
        <taxon>Pseudotrocha</taxon>
        <taxon>Ploima</taxon>
        <taxon>Brachionidae</taxon>
        <taxon>Brachionus</taxon>
    </lineage>
</organism>
<evidence type="ECO:0000313" key="1">
    <source>
        <dbReference type="EMBL" id="RNA07398.1"/>
    </source>
</evidence>
<name>A0A3M7Q8W2_BRAPC</name>
<dbReference type="Proteomes" id="UP000276133">
    <property type="component" value="Unassembled WGS sequence"/>
</dbReference>
<comment type="caution">
    <text evidence="1">The sequence shown here is derived from an EMBL/GenBank/DDBJ whole genome shotgun (WGS) entry which is preliminary data.</text>
</comment>
<dbReference type="EMBL" id="REGN01007058">
    <property type="protein sequence ID" value="RNA07398.1"/>
    <property type="molecule type" value="Genomic_DNA"/>
</dbReference>
<reference evidence="1 2" key="1">
    <citation type="journal article" date="2018" name="Sci. Rep.">
        <title>Genomic signatures of local adaptation to the degree of environmental predictability in rotifers.</title>
        <authorList>
            <person name="Franch-Gras L."/>
            <person name="Hahn C."/>
            <person name="Garcia-Roger E.M."/>
            <person name="Carmona M.J."/>
            <person name="Serra M."/>
            <person name="Gomez A."/>
        </authorList>
    </citation>
    <scope>NUCLEOTIDE SEQUENCE [LARGE SCALE GENOMIC DNA]</scope>
    <source>
        <strain evidence="1">HYR1</strain>
    </source>
</reference>
<dbReference type="AlphaFoldDB" id="A0A3M7Q8W2"/>